<dbReference type="Pfam" id="PF01037">
    <property type="entry name" value="AsnC_trans_reg"/>
    <property type="match status" value="1"/>
</dbReference>
<evidence type="ECO:0000313" key="5">
    <source>
        <dbReference type="EMBL" id="MCQ4167503.1"/>
    </source>
</evidence>
<comment type="caution">
    <text evidence="5">The sequence shown here is derived from an EMBL/GenBank/DDBJ whole genome shotgun (WGS) entry which is preliminary data.</text>
</comment>
<dbReference type="PROSITE" id="PS50956">
    <property type="entry name" value="HTH_ASNC_2"/>
    <property type="match status" value="1"/>
</dbReference>
<dbReference type="SUPFAM" id="SSF54909">
    <property type="entry name" value="Dimeric alpha+beta barrel"/>
    <property type="match status" value="1"/>
</dbReference>
<dbReference type="Pfam" id="PF13404">
    <property type="entry name" value="HTH_AsnC-type"/>
    <property type="match status" value="1"/>
</dbReference>
<proteinExistence type="predicted"/>
<dbReference type="InterPro" id="IPR019887">
    <property type="entry name" value="Tscrpt_reg_AsnC/Lrp_C"/>
</dbReference>
<accession>A0ABT1QZ19</accession>
<dbReference type="RefSeq" id="WP_255916688.1">
    <property type="nucleotide sequence ID" value="NZ_JANFQO010000032.1"/>
</dbReference>
<organism evidence="5 6">
    <name type="scientific">Tahibacter harae</name>
    <dbReference type="NCBI Taxonomy" id="2963937"/>
    <lineage>
        <taxon>Bacteria</taxon>
        <taxon>Pseudomonadati</taxon>
        <taxon>Pseudomonadota</taxon>
        <taxon>Gammaproteobacteria</taxon>
        <taxon>Lysobacterales</taxon>
        <taxon>Rhodanobacteraceae</taxon>
        <taxon>Tahibacter</taxon>
    </lineage>
</organism>
<sequence>MNAVDAIDAKDRLLLDLLYRNARLPLKTIAARVGLARSSVRERVARLESRGVIRGYRADVEWPAALPAIQAYFTLRLKHTPAPGLVRRLRERPELERCCSIGGEIDLILSARAESLLALNSLRDWLAEQAEVASVVTSVVLNEEFRR</sequence>
<dbReference type="InterPro" id="IPR019888">
    <property type="entry name" value="Tscrpt_reg_AsnC-like"/>
</dbReference>
<dbReference type="Proteomes" id="UP001165498">
    <property type="component" value="Unassembled WGS sequence"/>
</dbReference>
<evidence type="ECO:0000259" key="4">
    <source>
        <dbReference type="PROSITE" id="PS50956"/>
    </source>
</evidence>
<dbReference type="EMBL" id="JANFQO010000032">
    <property type="protein sequence ID" value="MCQ4167503.1"/>
    <property type="molecule type" value="Genomic_DNA"/>
</dbReference>
<dbReference type="Gene3D" id="3.30.70.920">
    <property type="match status" value="1"/>
</dbReference>
<gene>
    <name evidence="5" type="ORF">NM961_22550</name>
</gene>
<dbReference type="PANTHER" id="PTHR30154:SF34">
    <property type="entry name" value="TRANSCRIPTIONAL REGULATOR AZLB"/>
    <property type="match status" value="1"/>
</dbReference>
<protein>
    <submittedName>
        <fullName evidence="5">Lrp/AsnC family transcriptional regulator</fullName>
    </submittedName>
</protein>
<keyword evidence="3" id="KW-0804">Transcription</keyword>
<dbReference type="PRINTS" id="PR00033">
    <property type="entry name" value="HTHASNC"/>
</dbReference>
<feature type="domain" description="HTH asnC-type" evidence="4">
    <location>
        <begin position="7"/>
        <end position="86"/>
    </location>
</feature>
<keyword evidence="1" id="KW-0805">Transcription regulation</keyword>
<evidence type="ECO:0000313" key="6">
    <source>
        <dbReference type="Proteomes" id="UP001165498"/>
    </source>
</evidence>
<reference evidence="5" key="1">
    <citation type="submission" date="2022-07" db="EMBL/GenBank/DDBJ databases">
        <title>Tahibacter sp., a new gammaproteobacterium isolated from the silt sample collected at pig farm.</title>
        <authorList>
            <person name="Chen H."/>
        </authorList>
    </citation>
    <scope>NUCLEOTIDE SEQUENCE</scope>
    <source>
        <strain evidence="5">P2K</strain>
    </source>
</reference>
<evidence type="ECO:0000256" key="2">
    <source>
        <dbReference type="ARBA" id="ARBA00023125"/>
    </source>
</evidence>
<dbReference type="InterPro" id="IPR036390">
    <property type="entry name" value="WH_DNA-bd_sf"/>
</dbReference>
<name>A0ABT1QZ19_9GAMM</name>
<evidence type="ECO:0000256" key="3">
    <source>
        <dbReference type="ARBA" id="ARBA00023163"/>
    </source>
</evidence>
<dbReference type="SMART" id="SM00344">
    <property type="entry name" value="HTH_ASNC"/>
    <property type="match status" value="1"/>
</dbReference>
<dbReference type="Gene3D" id="1.10.10.10">
    <property type="entry name" value="Winged helix-like DNA-binding domain superfamily/Winged helix DNA-binding domain"/>
    <property type="match status" value="1"/>
</dbReference>
<keyword evidence="6" id="KW-1185">Reference proteome</keyword>
<dbReference type="PANTHER" id="PTHR30154">
    <property type="entry name" value="LEUCINE-RESPONSIVE REGULATORY PROTEIN"/>
    <property type="match status" value="1"/>
</dbReference>
<dbReference type="InterPro" id="IPR000485">
    <property type="entry name" value="AsnC-type_HTH_dom"/>
</dbReference>
<dbReference type="InterPro" id="IPR036388">
    <property type="entry name" value="WH-like_DNA-bd_sf"/>
</dbReference>
<evidence type="ECO:0000256" key="1">
    <source>
        <dbReference type="ARBA" id="ARBA00023015"/>
    </source>
</evidence>
<dbReference type="InterPro" id="IPR011008">
    <property type="entry name" value="Dimeric_a/b-barrel"/>
</dbReference>
<dbReference type="SUPFAM" id="SSF46785">
    <property type="entry name" value="Winged helix' DNA-binding domain"/>
    <property type="match status" value="1"/>
</dbReference>
<keyword evidence="2" id="KW-0238">DNA-binding</keyword>